<evidence type="ECO:0000259" key="2">
    <source>
        <dbReference type="Pfam" id="PF17844"/>
    </source>
</evidence>
<evidence type="ECO:0000313" key="3">
    <source>
        <dbReference type="EMBL" id="SOD62457.1"/>
    </source>
</evidence>
<dbReference type="NCBIfam" id="TIGR03083">
    <property type="entry name" value="maleylpyruvate isomerase family mycothiol-dependent enzyme"/>
    <property type="match status" value="1"/>
</dbReference>
<protein>
    <submittedName>
        <fullName evidence="3">TIGR03083 family protein</fullName>
    </submittedName>
</protein>
<dbReference type="RefSeq" id="WP_097230941.1">
    <property type="nucleotide sequence ID" value="NZ_OCNE01000006.1"/>
</dbReference>
<dbReference type="InterPro" id="IPR041629">
    <property type="entry name" value="SCP_3"/>
</dbReference>
<name>A0A286DUW6_9ACTN</name>
<dbReference type="AlphaFoldDB" id="A0A286DUW6"/>
<dbReference type="OrthoDB" id="8481083at2"/>
<reference evidence="3 4" key="1">
    <citation type="submission" date="2017-09" db="EMBL/GenBank/DDBJ databases">
        <authorList>
            <person name="Ehlers B."/>
            <person name="Leendertz F.H."/>
        </authorList>
    </citation>
    <scope>NUCLEOTIDE SEQUENCE [LARGE SCALE GENOMIC DNA]</scope>
    <source>
        <strain evidence="3 4">CGMCC 4.7095</strain>
    </source>
</reference>
<proteinExistence type="predicted"/>
<accession>A0A286DUW6</accession>
<dbReference type="Proteomes" id="UP000219072">
    <property type="component" value="Unassembled WGS sequence"/>
</dbReference>
<feature type="domain" description="Mycothiol-dependent maleylpyruvate isomerase metal-binding" evidence="1">
    <location>
        <begin position="22"/>
        <end position="162"/>
    </location>
</feature>
<dbReference type="InterPro" id="IPR024344">
    <property type="entry name" value="MDMPI_metal-binding"/>
</dbReference>
<sequence length="268" mass="29028">MSAARRKPRVHQAERVRDALLAQVEFLRLAVHELPDERLTRPSGLAGWDVRVLLAHLAEEMDTLPRLLARPAPTVTRAEVDLERWALGTRDLAAELDRDSREAAGRQQDHRAAIDGAAEELDAVIETGVREDLLVPHRFGAMRALDFTVTRIVELVVHSDDLTRATGTPVRLDRQALAITVRVLADALAAKAPGASTEVRVPPFAAVQCLAGPRHTRGTPPNVVESDPITWLRLATGRTDWAAATAAGRLRASGERAGALAGELPVLA</sequence>
<dbReference type="InterPro" id="IPR034660">
    <property type="entry name" value="DinB/YfiT-like"/>
</dbReference>
<dbReference type="Pfam" id="PF17844">
    <property type="entry name" value="SCP_3"/>
    <property type="match status" value="1"/>
</dbReference>
<evidence type="ECO:0000313" key="4">
    <source>
        <dbReference type="Proteomes" id="UP000219072"/>
    </source>
</evidence>
<dbReference type="GO" id="GO:0046872">
    <property type="term" value="F:metal ion binding"/>
    <property type="evidence" value="ECO:0007669"/>
    <property type="project" value="InterPro"/>
</dbReference>
<dbReference type="SUPFAM" id="SSF109854">
    <property type="entry name" value="DinB/YfiT-like putative metalloenzymes"/>
    <property type="match status" value="1"/>
</dbReference>
<feature type="domain" description="Bacterial SCP orthologue" evidence="2">
    <location>
        <begin position="173"/>
        <end position="266"/>
    </location>
</feature>
<dbReference type="Gene3D" id="3.30.1050.40">
    <property type="match status" value="1"/>
</dbReference>
<organism evidence="3 4">
    <name type="scientific">Streptomyces zhaozhouensis</name>
    <dbReference type="NCBI Taxonomy" id="1300267"/>
    <lineage>
        <taxon>Bacteria</taxon>
        <taxon>Bacillati</taxon>
        <taxon>Actinomycetota</taxon>
        <taxon>Actinomycetes</taxon>
        <taxon>Kitasatosporales</taxon>
        <taxon>Streptomycetaceae</taxon>
        <taxon>Streptomyces</taxon>
    </lineage>
</organism>
<dbReference type="Pfam" id="PF11716">
    <property type="entry name" value="MDMPI_N"/>
    <property type="match status" value="1"/>
</dbReference>
<dbReference type="EMBL" id="OCNE01000006">
    <property type="protein sequence ID" value="SOD62457.1"/>
    <property type="molecule type" value="Genomic_DNA"/>
</dbReference>
<dbReference type="InterPro" id="IPR017517">
    <property type="entry name" value="Maleyloyr_isom"/>
</dbReference>
<gene>
    <name evidence="3" type="ORF">SAMN06297387_10631</name>
</gene>
<evidence type="ECO:0000259" key="1">
    <source>
        <dbReference type="Pfam" id="PF11716"/>
    </source>
</evidence>
<keyword evidence="4" id="KW-1185">Reference proteome</keyword>